<dbReference type="KEGG" id="mtuc:J113_01415"/>
<dbReference type="Proteomes" id="UP000013548">
    <property type="component" value="Chromosome"/>
</dbReference>
<dbReference type="PATRIC" id="fig|1310114.3.peg.302"/>
<name>R4M4F6_MYCTX</name>
<dbReference type="HOGENOM" id="CLU_081558_1_1_11"/>
<evidence type="ECO:0000313" key="1">
    <source>
        <dbReference type="EMBL" id="AGL25665.1"/>
    </source>
</evidence>
<dbReference type="BioCyc" id="MTUB1310114:G13A2-211-MONOMER"/>
<evidence type="ECO:0000313" key="2">
    <source>
        <dbReference type="Proteomes" id="UP000013548"/>
    </source>
</evidence>
<organism evidence="1 2">
    <name type="scientific">Mycobacterium tuberculosis CAS/NITR204</name>
    <dbReference type="NCBI Taxonomy" id="1310114"/>
    <lineage>
        <taxon>Bacteria</taxon>
        <taxon>Bacillati</taxon>
        <taxon>Actinomycetota</taxon>
        <taxon>Actinomycetes</taxon>
        <taxon>Mycobacteriales</taxon>
        <taxon>Mycobacteriaceae</taxon>
        <taxon>Mycobacterium</taxon>
        <taxon>Mycobacterium tuberculosis complex</taxon>
    </lineage>
</organism>
<protein>
    <submittedName>
        <fullName evidence="1">Uncharacterized protein</fullName>
    </submittedName>
</protein>
<dbReference type="EMBL" id="CP005386">
    <property type="protein sequence ID" value="AGL25665.1"/>
    <property type="molecule type" value="Genomic_DNA"/>
</dbReference>
<sequence length="149" mass="16677">MERAGRRPAGRVLAYRRHSFGAGKWRHRHLATQAAALKRDPYGRTARQVEEVLEGIPATGIANAFWEVLDRARTHLDANERAEVARQVGLLLDRSGLQRQEFASRIGVTAQDLTAYLDGIVSPSASLMIRMRRLSDRFVRAKSVRAADS</sequence>
<proteinExistence type="predicted"/>
<dbReference type="AlphaFoldDB" id="R4M4F6"/>
<gene>
    <name evidence="1" type="ORF">J113_01415</name>
</gene>
<accession>R4M4F6</accession>
<reference evidence="1 2" key="1">
    <citation type="journal article" date="2013" name="Genome Announc.">
        <title>Whole-Genome Sequences of Four Clinical Isolates of Mycobacterium tuberculosis from Tamil Nadu, South India.</title>
        <authorList>
            <person name="Narayanan S."/>
            <person name="Deshpande U."/>
        </authorList>
    </citation>
    <scope>NUCLEOTIDE SEQUENCE [LARGE SCALE GENOMIC DNA]</scope>
    <source>
        <strain evidence="1 2">CAS/NITR204</strain>
    </source>
</reference>